<dbReference type="SMART" id="SM01332">
    <property type="entry name" value="Cyclin_C"/>
    <property type="match status" value="1"/>
</dbReference>
<dbReference type="InterPro" id="IPR013763">
    <property type="entry name" value="Cyclin-like_dom"/>
</dbReference>
<proteinExistence type="inferred from homology"/>
<dbReference type="InterPro" id="IPR004367">
    <property type="entry name" value="Cyclin_C-dom"/>
</dbReference>
<dbReference type="PIRSF" id="PIRSF001771">
    <property type="entry name" value="Cyclin_A_B_D_E"/>
    <property type="match status" value="1"/>
</dbReference>
<dbReference type="CDD" id="cd20507">
    <property type="entry name" value="CYCLIN_CCNB1-like_rpt1"/>
    <property type="match status" value="1"/>
</dbReference>
<evidence type="ECO:0000256" key="3">
    <source>
        <dbReference type="ARBA" id="ARBA00023306"/>
    </source>
</evidence>
<dbReference type="InterPro" id="IPR046965">
    <property type="entry name" value="Cyclin_A/B-like"/>
</dbReference>
<dbReference type="Pfam" id="PF02984">
    <property type="entry name" value="Cyclin_C"/>
    <property type="match status" value="1"/>
</dbReference>
<dbReference type="SUPFAM" id="SSF47954">
    <property type="entry name" value="Cyclin-like"/>
    <property type="match status" value="2"/>
</dbReference>
<reference evidence="9" key="1">
    <citation type="journal article" date="2023" name="Commun. Biol.">
        <title>Genome analysis of Parmales, the sister group of diatoms, reveals the evolutionary specialization of diatoms from phago-mixotrophs to photoautotrophs.</title>
        <authorList>
            <person name="Ban H."/>
            <person name="Sato S."/>
            <person name="Yoshikawa S."/>
            <person name="Yamada K."/>
            <person name="Nakamura Y."/>
            <person name="Ichinomiya M."/>
            <person name="Sato N."/>
            <person name="Blanc-Mathieu R."/>
            <person name="Endo H."/>
            <person name="Kuwata A."/>
            <person name="Ogata H."/>
        </authorList>
    </citation>
    <scope>NUCLEOTIDE SEQUENCE [LARGE SCALE GENOMIC DNA]</scope>
    <source>
        <strain evidence="9">NIES 3700</strain>
    </source>
</reference>
<dbReference type="GO" id="GO:0044772">
    <property type="term" value="P:mitotic cell cycle phase transition"/>
    <property type="evidence" value="ECO:0007669"/>
    <property type="project" value="InterPro"/>
</dbReference>
<keyword evidence="2 4" id="KW-0195">Cyclin</keyword>
<dbReference type="EMBL" id="BRXW01000281">
    <property type="protein sequence ID" value="GMI17200.1"/>
    <property type="molecule type" value="Genomic_DNA"/>
</dbReference>
<feature type="domain" description="Cyclin-like" evidence="6">
    <location>
        <begin position="211"/>
        <end position="298"/>
    </location>
</feature>
<dbReference type="CDD" id="cd20537">
    <property type="entry name" value="CYCLIN_CCNO-like_rpt2"/>
    <property type="match status" value="1"/>
</dbReference>
<evidence type="ECO:0000256" key="5">
    <source>
        <dbReference type="SAM" id="MobiDB-lite"/>
    </source>
</evidence>
<dbReference type="Gene3D" id="1.10.472.10">
    <property type="entry name" value="Cyclin-like"/>
    <property type="match status" value="2"/>
</dbReference>
<protein>
    <recommendedName>
        <fullName evidence="10">Cyclin N-terminal domain-containing protein</fullName>
    </recommendedName>
</protein>
<evidence type="ECO:0000256" key="4">
    <source>
        <dbReference type="RuleBase" id="RU000383"/>
    </source>
</evidence>
<dbReference type="FunFam" id="1.10.472.10:FF:000001">
    <property type="entry name" value="G2/mitotic-specific cyclin"/>
    <property type="match status" value="1"/>
</dbReference>
<dbReference type="SMART" id="SM00385">
    <property type="entry name" value="CYCLIN"/>
    <property type="match status" value="2"/>
</dbReference>
<dbReference type="AlphaFoldDB" id="A0A9W7FSF0"/>
<comment type="similarity">
    <text evidence="4">Belongs to the cyclin family.</text>
</comment>
<organism evidence="8 9">
    <name type="scientific">Triparma laevis f. longispina</name>
    <dbReference type="NCBI Taxonomy" id="1714387"/>
    <lineage>
        <taxon>Eukaryota</taxon>
        <taxon>Sar</taxon>
        <taxon>Stramenopiles</taxon>
        <taxon>Ochrophyta</taxon>
        <taxon>Bolidophyceae</taxon>
        <taxon>Parmales</taxon>
        <taxon>Triparmaceae</taxon>
        <taxon>Triparma</taxon>
    </lineage>
</organism>
<keyword evidence="1" id="KW-0132">Cell division</keyword>
<evidence type="ECO:0000313" key="8">
    <source>
        <dbReference type="EMBL" id="GMI17200.1"/>
    </source>
</evidence>
<dbReference type="InterPro" id="IPR039361">
    <property type="entry name" value="Cyclin"/>
</dbReference>
<evidence type="ECO:0000259" key="7">
    <source>
        <dbReference type="SMART" id="SM01332"/>
    </source>
</evidence>
<dbReference type="InterPro" id="IPR048258">
    <property type="entry name" value="Cyclins_cyclin-box"/>
</dbReference>
<evidence type="ECO:0000259" key="6">
    <source>
        <dbReference type="SMART" id="SM00385"/>
    </source>
</evidence>
<dbReference type="Pfam" id="PF00134">
    <property type="entry name" value="Cyclin_N"/>
    <property type="match status" value="1"/>
</dbReference>
<evidence type="ECO:0000256" key="2">
    <source>
        <dbReference type="ARBA" id="ARBA00023127"/>
    </source>
</evidence>
<evidence type="ECO:0000256" key="1">
    <source>
        <dbReference type="ARBA" id="ARBA00022618"/>
    </source>
</evidence>
<sequence length="341" mass="38842">MKMRLRSKKSDRAVLGDVSNKRSASKTKLPSSPPSDPSTNQIIPEVHTLQYADAIHTNDVLSLDKRDLRDPLLVANYASDLYQGFFRAQDKCCASPYMDMQADINSKMRAILIDWLIEVHMKFKLVPETLYLCVNIIDRYCETKTVPRAKLQLVGVTALLIACKYEEIYPPEVRDCVYITDNAYTRQEVLDMEQDMLETLQFHITVPTAYPFLVRYLSIIRAGSLIKIASNYYTERTLQEHDMLKFPPSLVSCASVFLAFNNEEINDVDDTLGYPQALKEYSGYSLKEVQECAVLIAKKVGEEPVTASRRQLVAVKKKYASDKYRNISENYSNPSIEGSIE</sequence>
<evidence type="ECO:0008006" key="10">
    <source>
        <dbReference type="Google" id="ProtNLM"/>
    </source>
</evidence>
<dbReference type="InterPro" id="IPR036915">
    <property type="entry name" value="Cyclin-like_sf"/>
</dbReference>
<name>A0A9W7FSF0_9STRA</name>
<evidence type="ECO:0000313" key="9">
    <source>
        <dbReference type="Proteomes" id="UP001165122"/>
    </source>
</evidence>
<comment type="caution">
    <text evidence="8">The sequence shown here is derived from an EMBL/GenBank/DDBJ whole genome shotgun (WGS) entry which is preliminary data.</text>
</comment>
<feature type="region of interest" description="Disordered" evidence="5">
    <location>
        <begin position="1"/>
        <end position="41"/>
    </location>
</feature>
<dbReference type="PROSITE" id="PS00292">
    <property type="entry name" value="CYCLINS"/>
    <property type="match status" value="1"/>
</dbReference>
<feature type="domain" description="Cyclin-like" evidence="6">
    <location>
        <begin position="114"/>
        <end position="198"/>
    </location>
</feature>
<dbReference type="GO" id="GO:0016538">
    <property type="term" value="F:cyclin-dependent protein serine/threonine kinase regulator activity"/>
    <property type="evidence" value="ECO:0007669"/>
    <property type="project" value="InterPro"/>
</dbReference>
<dbReference type="OrthoDB" id="5590282at2759"/>
<gene>
    <name evidence="8" type="ORF">TrLO_g6316</name>
</gene>
<dbReference type="GO" id="GO:0051301">
    <property type="term" value="P:cell division"/>
    <property type="evidence" value="ECO:0007669"/>
    <property type="project" value="UniProtKB-KW"/>
</dbReference>
<dbReference type="PANTHER" id="PTHR10177">
    <property type="entry name" value="CYCLINS"/>
    <property type="match status" value="1"/>
</dbReference>
<keyword evidence="9" id="KW-1185">Reference proteome</keyword>
<dbReference type="InterPro" id="IPR006671">
    <property type="entry name" value="Cyclin_N"/>
</dbReference>
<keyword evidence="3" id="KW-0131">Cell cycle</keyword>
<dbReference type="Proteomes" id="UP001165122">
    <property type="component" value="Unassembled WGS sequence"/>
</dbReference>
<feature type="domain" description="Cyclin C-terminal" evidence="7">
    <location>
        <begin position="207"/>
        <end position="334"/>
    </location>
</feature>
<accession>A0A9W7FSF0</accession>